<protein>
    <submittedName>
        <fullName evidence="3">T9SS type A sorting domain-containing protein</fullName>
    </submittedName>
</protein>
<gene>
    <name evidence="3" type="ORF">IPO85_05475</name>
</gene>
<dbReference type="NCBIfam" id="TIGR04183">
    <property type="entry name" value="Por_Secre_tail"/>
    <property type="match status" value="1"/>
</dbReference>
<evidence type="ECO:0000259" key="2">
    <source>
        <dbReference type="Pfam" id="PF18962"/>
    </source>
</evidence>
<evidence type="ECO:0000313" key="3">
    <source>
        <dbReference type="EMBL" id="MBK9716957.1"/>
    </source>
</evidence>
<comment type="caution">
    <text evidence="3">The sequence shown here is derived from an EMBL/GenBank/DDBJ whole genome shotgun (WGS) entry which is preliminary data.</text>
</comment>
<organism evidence="3 4">
    <name type="scientific">Candidatus Defluviibacterium haderslevense</name>
    <dbReference type="NCBI Taxonomy" id="2981993"/>
    <lineage>
        <taxon>Bacteria</taxon>
        <taxon>Pseudomonadati</taxon>
        <taxon>Bacteroidota</taxon>
        <taxon>Saprospiria</taxon>
        <taxon>Saprospirales</taxon>
        <taxon>Saprospiraceae</taxon>
        <taxon>Candidatus Defluviibacterium</taxon>
    </lineage>
</organism>
<reference evidence="3 4" key="1">
    <citation type="submission" date="2020-10" db="EMBL/GenBank/DDBJ databases">
        <title>Connecting structure to function with the recovery of over 1000 high-quality activated sludge metagenome-assembled genomes encoding full-length rRNA genes using long-read sequencing.</title>
        <authorList>
            <person name="Singleton C.M."/>
            <person name="Petriglieri F."/>
            <person name="Kristensen J.M."/>
            <person name="Kirkegaard R.H."/>
            <person name="Michaelsen T.Y."/>
            <person name="Andersen M.H."/>
            <person name="Karst S.M."/>
            <person name="Dueholm M.S."/>
            <person name="Nielsen P.H."/>
            <person name="Albertsen M."/>
        </authorList>
    </citation>
    <scope>NUCLEOTIDE SEQUENCE [LARGE SCALE GENOMIC DNA]</scope>
    <source>
        <strain evidence="3">Ribe_18-Q3-R11-54_BAT3C.373</strain>
    </source>
</reference>
<dbReference type="EMBL" id="JADKFW010000004">
    <property type="protein sequence ID" value="MBK9716957.1"/>
    <property type="molecule type" value="Genomic_DNA"/>
</dbReference>
<evidence type="ECO:0000313" key="4">
    <source>
        <dbReference type="Proteomes" id="UP000808349"/>
    </source>
</evidence>
<evidence type="ECO:0000256" key="1">
    <source>
        <dbReference type="SAM" id="SignalP"/>
    </source>
</evidence>
<dbReference type="InterPro" id="IPR026444">
    <property type="entry name" value="Secre_tail"/>
</dbReference>
<accession>A0A9D7S6U9</accession>
<dbReference type="AlphaFoldDB" id="A0A9D7S6U9"/>
<proteinExistence type="predicted"/>
<dbReference type="Proteomes" id="UP000808349">
    <property type="component" value="Unassembled WGS sequence"/>
</dbReference>
<name>A0A9D7S6U9_9BACT</name>
<feature type="domain" description="Secretion system C-terminal sorting" evidence="2">
    <location>
        <begin position="457"/>
        <end position="535"/>
    </location>
</feature>
<sequence>MRIKILAILLFAFTAKSNAQTALFQIAIEPMNISGLGGLQAFAWGQHNGKWLIIGGRLDGLHRRQPFAAFDIAGHNNQLIVVDPVAQQKWSAPLSSLPIGLQEQLSSTNMEFFQEGDYLYLAGGYGYSNTSADHITYPNLSAVKVPDVINAVINATSFTSNFRQITDTMFAVTGGYLNKINNTFYLTGGQKFIGRYNPMGPTHGPGFIQEYINASRKFTISDNGVTLSITHLSAIIDATNLHRRDYNVVPQIMPNGQEGLTAFSGVFQVGVDLPFLNCVNIDSTGHKVNNTFAQYYNHYHCAHIPLFSAAKNEMHTVFFGGIAQYYDSLGILVQDNNVPFVRTIARVTRDASGTMAEYKLPIAMPTLLGAGSEFIPIETVPHYSNEVFKLDDFTADTTLVGYIYGGISSTVANIFFTNTGTQSIASSQIFKVSVIKNSTVGIHALNTQSIGTLQMQVFPNPNNGNFIVKFNLRNNGEVKLTINDANGKLIENMVLKNLQEGENTYSKRIKNLINGGIYYITIETTYEKATQKIIVEP</sequence>
<keyword evidence="1" id="KW-0732">Signal</keyword>
<dbReference type="Pfam" id="PF18962">
    <property type="entry name" value="Por_Secre_tail"/>
    <property type="match status" value="1"/>
</dbReference>
<feature type="signal peptide" evidence="1">
    <location>
        <begin position="1"/>
        <end position="19"/>
    </location>
</feature>
<feature type="chain" id="PRO_5039424994" evidence="1">
    <location>
        <begin position="20"/>
        <end position="537"/>
    </location>
</feature>